<evidence type="ECO:0000313" key="11">
    <source>
        <dbReference type="Proteomes" id="UP000547674"/>
    </source>
</evidence>
<dbReference type="GO" id="GO:0000156">
    <property type="term" value="F:phosphorelay response regulator activity"/>
    <property type="evidence" value="ECO:0007669"/>
    <property type="project" value="TreeGrafter"/>
</dbReference>
<evidence type="ECO:0000256" key="6">
    <source>
        <dbReference type="PROSITE-ProRule" id="PRU00169"/>
    </source>
</evidence>
<dbReference type="InterPro" id="IPR001789">
    <property type="entry name" value="Sig_transdc_resp-reg_receiver"/>
</dbReference>
<dbReference type="FunFam" id="3.40.50.2300:FF:000001">
    <property type="entry name" value="DNA-binding response regulator PhoB"/>
    <property type="match status" value="1"/>
</dbReference>
<dbReference type="PANTHER" id="PTHR48111:SF22">
    <property type="entry name" value="REGULATOR OF RPOS"/>
    <property type="match status" value="1"/>
</dbReference>
<dbReference type="InterPro" id="IPR011006">
    <property type="entry name" value="CheY-like_superfamily"/>
</dbReference>
<keyword evidence="2" id="KW-0902">Two-component regulatory system</keyword>
<proteinExistence type="predicted"/>
<dbReference type="InterPro" id="IPR039420">
    <property type="entry name" value="WalR-like"/>
</dbReference>
<dbReference type="GO" id="GO:0000976">
    <property type="term" value="F:transcription cis-regulatory region binding"/>
    <property type="evidence" value="ECO:0007669"/>
    <property type="project" value="TreeGrafter"/>
</dbReference>
<dbReference type="PANTHER" id="PTHR48111">
    <property type="entry name" value="REGULATOR OF RPOS"/>
    <property type="match status" value="1"/>
</dbReference>
<organism evidence="10 11">
    <name type="scientific">Eiseniibacteriota bacterium</name>
    <dbReference type="NCBI Taxonomy" id="2212470"/>
    <lineage>
        <taxon>Bacteria</taxon>
        <taxon>Candidatus Eiseniibacteriota</taxon>
    </lineage>
</organism>
<evidence type="ECO:0000259" key="8">
    <source>
        <dbReference type="PROSITE" id="PS50110"/>
    </source>
</evidence>
<feature type="modified residue" description="4-aspartylphosphate" evidence="6">
    <location>
        <position position="51"/>
    </location>
</feature>
<evidence type="ECO:0000256" key="3">
    <source>
        <dbReference type="ARBA" id="ARBA00023015"/>
    </source>
</evidence>
<dbReference type="PROSITE" id="PS51755">
    <property type="entry name" value="OMPR_PHOB"/>
    <property type="match status" value="1"/>
</dbReference>
<dbReference type="GO" id="GO:0006355">
    <property type="term" value="P:regulation of DNA-templated transcription"/>
    <property type="evidence" value="ECO:0007669"/>
    <property type="project" value="InterPro"/>
</dbReference>
<dbReference type="SMART" id="SM00862">
    <property type="entry name" value="Trans_reg_C"/>
    <property type="match status" value="1"/>
</dbReference>
<keyword evidence="4 7" id="KW-0238">DNA-binding</keyword>
<dbReference type="CDD" id="cd00383">
    <property type="entry name" value="trans_reg_C"/>
    <property type="match status" value="1"/>
</dbReference>
<evidence type="ECO:0000256" key="2">
    <source>
        <dbReference type="ARBA" id="ARBA00023012"/>
    </source>
</evidence>
<dbReference type="Gene3D" id="3.40.50.2300">
    <property type="match status" value="1"/>
</dbReference>
<dbReference type="FunFam" id="1.10.10.10:FF:000005">
    <property type="entry name" value="Two-component system response regulator"/>
    <property type="match status" value="1"/>
</dbReference>
<accession>A0A7Y2H1P7</accession>
<dbReference type="InterPro" id="IPR001867">
    <property type="entry name" value="OmpR/PhoB-type_DNA-bd"/>
</dbReference>
<keyword evidence="1 6" id="KW-0597">Phosphoprotein</keyword>
<evidence type="ECO:0000259" key="9">
    <source>
        <dbReference type="PROSITE" id="PS51755"/>
    </source>
</evidence>
<dbReference type="CDD" id="cd17624">
    <property type="entry name" value="REC_OmpR_PmrA-like"/>
    <property type="match status" value="1"/>
</dbReference>
<dbReference type="GO" id="GO:0005829">
    <property type="term" value="C:cytosol"/>
    <property type="evidence" value="ECO:0007669"/>
    <property type="project" value="TreeGrafter"/>
</dbReference>
<dbReference type="Pfam" id="PF00072">
    <property type="entry name" value="Response_reg"/>
    <property type="match status" value="1"/>
</dbReference>
<name>A0A7Y2H1P7_UNCEI</name>
<protein>
    <submittedName>
        <fullName evidence="10">Response regulator transcription factor</fullName>
    </submittedName>
</protein>
<dbReference type="SMART" id="SM00448">
    <property type="entry name" value="REC"/>
    <property type="match status" value="1"/>
</dbReference>
<dbReference type="PROSITE" id="PS50110">
    <property type="entry name" value="RESPONSE_REGULATORY"/>
    <property type="match status" value="1"/>
</dbReference>
<feature type="DNA-binding region" description="OmpR/PhoB-type" evidence="7">
    <location>
        <begin position="124"/>
        <end position="221"/>
    </location>
</feature>
<keyword evidence="3" id="KW-0805">Transcription regulation</keyword>
<evidence type="ECO:0000313" key="10">
    <source>
        <dbReference type="EMBL" id="NNF05873.1"/>
    </source>
</evidence>
<evidence type="ECO:0000256" key="4">
    <source>
        <dbReference type="ARBA" id="ARBA00023125"/>
    </source>
</evidence>
<sequence length="223" mass="24920">MRILIVEDNPKMGEAIRKGLAAAGYVPELLTTAAEGESKALQESFDLILLDVMLPDGNGVEICRNLRGKGLSVPILMLTALSGTKDKVTGLDSGADDYITKPFTFDELLARIRALLRRGRVQDSQKLTCDDLVLDVNKRQALRGDKQIDLSTKEFMLLEYFLNHQNRVISKQDLAKNVWDLKFEPTSNVIEVYISTLRKKIDQGFKPLIHTVVGAGYRFGTHD</sequence>
<dbReference type="AlphaFoldDB" id="A0A7Y2H1P7"/>
<gene>
    <name evidence="10" type="ORF">HKN21_03870</name>
</gene>
<evidence type="ECO:0000256" key="5">
    <source>
        <dbReference type="ARBA" id="ARBA00023163"/>
    </source>
</evidence>
<keyword evidence="5" id="KW-0804">Transcription</keyword>
<dbReference type="Proteomes" id="UP000547674">
    <property type="component" value="Unassembled WGS sequence"/>
</dbReference>
<dbReference type="SUPFAM" id="SSF52172">
    <property type="entry name" value="CheY-like"/>
    <property type="match status" value="1"/>
</dbReference>
<dbReference type="GO" id="GO:0032993">
    <property type="term" value="C:protein-DNA complex"/>
    <property type="evidence" value="ECO:0007669"/>
    <property type="project" value="TreeGrafter"/>
</dbReference>
<evidence type="ECO:0000256" key="7">
    <source>
        <dbReference type="PROSITE-ProRule" id="PRU01091"/>
    </source>
</evidence>
<dbReference type="Gene3D" id="6.10.250.690">
    <property type="match status" value="1"/>
</dbReference>
<dbReference type="Pfam" id="PF00486">
    <property type="entry name" value="Trans_reg_C"/>
    <property type="match status" value="1"/>
</dbReference>
<evidence type="ECO:0000256" key="1">
    <source>
        <dbReference type="ARBA" id="ARBA00022553"/>
    </source>
</evidence>
<dbReference type="Gene3D" id="1.10.10.10">
    <property type="entry name" value="Winged helix-like DNA-binding domain superfamily/Winged helix DNA-binding domain"/>
    <property type="match status" value="1"/>
</dbReference>
<reference evidence="10 11" key="1">
    <citation type="submission" date="2020-03" db="EMBL/GenBank/DDBJ databases">
        <title>Metabolic flexibility allows generalist bacteria to become dominant in a frequently disturbed ecosystem.</title>
        <authorList>
            <person name="Chen Y.-J."/>
            <person name="Leung P.M."/>
            <person name="Bay S.K."/>
            <person name="Hugenholtz P."/>
            <person name="Kessler A.J."/>
            <person name="Shelley G."/>
            <person name="Waite D.W."/>
            <person name="Cook P.L."/>
            <person name="Greening C."/>
        </authorList>
    </citation>
    <scope>NUCLEOTIDE SEQUENCE [LARGE SCALE GENOMIC DNA]</scope>
    <source>
        <strain evidence="10">SS_bin_28</strain>
    </source>
</reference>
<dbReference type="InterPro" id="IPR036388">
    <property type="entry name" value="WH-like_DNA-bd_sf"/>
</dbReference>
<feature type="domain" description="OmpR/PhoB-type" evidence="9">
    <location>
        <begin position="124"/>
        <end position="221"/>
    </location>
</feature>
<feature type="domain" description="Response regulatory" evidence="8">
    <location>
        <begin position="2"/>
        <end position="116"/>
    </location>
</feature>
<dbReference type="EMBL" id="JABDJR010000145">
    <property type="protein sequence ID" value="NNF05873.1"/>
    <property type="molecule type" value="Genomic_DNA"/>
</dbReference>
<comment type="caution">
    <text evidence="10">The sequence shown here is derived from an EMBL/GenBank/DDBJ whole genome shotgun (WGS) entry which is preliminary data.</text>
</comment>